<dbReference type="Proteomes" id="UP001271007">
    <property type="component" value="Unassembled WGS sequence"/>
</dbReference>
<protein>
    <submittedName>
        <fullName evidence="2">Uncharacterized protein</fullName>
    </submittedName>
</protein>
<evidence type="ECO:0000313" key="2">
    <source>
        <dbReference type="EMBL" id="KAK3052063.1"/>
    </source>
</evidence>
<dbReference type="EMBL" id="JAWDJX010000022">
    <property type="protein sequence ID" value="KAK3052063.1"/>
    <property type="molecule type" value="Genomic_DNA"/>
</dbReference>
<evidence type="ECO:0000256" key="1">
    <source>
        <dbReference type="SAM" id="SignalP"/>
    </source>
</evidence>
<comment type="caution">
    <text evidence="2">The sequence shown here is derived from an EMBL/GenBank/DDBJ whole genome shotgun (WGS) entry which is preliminary data.</text>
</comment>
<keyword evidence="3" id="KW-1185">Reference proteome</keyword>
<reference evidence="2" key="1">
    <citation type="submission" date="2023-04" db="EMBL/GenBank/DDBJ databases">
        <title>Black Yeasts Isolated from many extreme environments.</title>
        <authorList>
            <person name="Coleine C."/>
            <person name="Stajich J.E."/>
            <person name="Selbmann L."/>
        </authorList>
    </citation>
    <scope>NUCLEOTIDE SEQUENCE</scope>
    <source>
        <strain evidence="2">CCFEE 5312</strain>
    </source>
</reference>
<keyword evidence="1" id="KW-0732">Signal</keyword>
<sequence length="238" mass="23795">MRSFLVSSALWSLSITGASAQSNGNGGELKSLEDEALTLLGEALAQDYTHYITEIAGVLASNVPASAVISDLPALVTEIQPQLTAFESEVAAFFTAELASIAAPPAIISAAPAIATDLIADAVSILEDIITSEFSATMAITAVPAALVTAEAEVLSLVPELGKELFSELGPDFAPVSKQLASWLPGAISTWEGVAGSNATAGVPSSTSVVPATGGANVRSVAGGTAGGFALLAIVGLL</sequence>
<dbReference type="AlphaFoldDB" id="A0AAJ0DDL6"/>
<gene>
    <name evidence="2" type="ORF">LTR09_006655</name>
</gene>
<organism evidence="2 3">
    <name type="scientific">Extremus antarcticus</name>
    <dbReference type="NCBI Taxonomy" id="702011"/>
    <lineage>
        <taxon>Eukaryota</taxon>
        <taxon>Fungi</taxon>
        <taxon>Dikarya</taxon>
        <taxon>Ascomycota</taxon>
        <taxon>Pezizomycotina</taxon>
        <taxon>Dothideomycetes</taxon>
        <taxon>Dothideomycetidae</taxon>
        <taxon>Mycosphaerellales</taxon>
        <taxon>Extremaceae</taxon>
        <taxon>Extremus</taxon>
    </lineage>
</organism>
<accession>A0AAJ0DDL6</accession>
<feature type="chain" id="PRO_5042549813" evidence="1">
    <location>
        <begin position="21"/>
        <end position="238"/>
    </location>
</feature>
<proteinExistence type="predicted"/>
<evidence type="ECO:0000313" key="3">
    <source>
        <dbReference type="Proteomes" id="UP001271007"/>
    </source>
</evidence>
<feature type="signal peptide" evidence="1">
    <location>
        <begin position="1"/>
        <end position="20"/>
    </location>
</feature>
<name>A0AAJ0DDL6_9PEZI</name>